<dbReference type="EMBL" id="MN740918">
    <property type="protein sequence ID" value="QHU17825.1"/>
    <property type="molecule type" value="Genomic_DNA"/>
</dbReference>
<reference evidence="1" key="1">
    <citation type="journal article" date="2020" name="Nature">
        <title>Giant virus diversity and host interactions through global metagenomics.</title>
        <authorList>
            <person name="Schulz F."/>
            <person name="Roux S."/>
            <person name="Paez-Espino D."/>
            <person name="Jungbluth S."/>
            <person name="Walsh D.A."/>
            <person name="Denef V.J."/>
            <person name="McMahon K.D."/>
            <person name="Konstantinidis K.T."/>
            <person name="Eloe-Fadrosh E.A."/>
            <person name="Kyrpides N.C."/>
            <person name="Woyke T."/>
        </authorList>
    </citation>
    <scope>NUCLEOTIDE SEQUENCE</scope>
    <source>
        <strain evidence="1">GVMAG-S-3300012919-55</strain>
    </source>
</reference>
<evidence type="ECO:0000313" key="1">
    <source>
        <dbReference type="EMBL" id="QHU17825.1"/>
    </source>
</evidence>
<sequence>MKICIVGTHKSGSTRLFNLIRLMFEKKGKKVYTKWNILDKELVKLENTNDIVLCKIHDNSLDYINNYDIKILPIRNILDSAISSVKRYNNKSIEFFKKQCIINIKLYKKFKDHVNFIFKYENYNIFYIKQLCTILNISLNNHEIIDIMKVLDKMHKSKSIVKNDDHNNKEYRKTLLSQQHNTSNGQTNKFVNLNHNVLTTIFKVQEIVDFLEETEYI</sequence>
<dbReference type="AlphaFoldDB" id="A0A6C0KIQ3"/>
<proteinExistence type="predicted"/>
<dbReference type="SUPFAM" id="SSF52540">
    <property type="entry name" value="P-loop containing nucleoside triphosphate hydrolases"/>
    <property type="match status" value="1"/>
</dbReference>
<evidence type="ECO:0008006" key="2">
    <source>
        <dbReference type="Google" id="ProtNLM"/>
    </source>
</evidence>
<dbReference type="InterPro" id="IPR027417">
    <property type="entry name" value="P-loop_NTPase"/>
</dbReference>
<name>A0A6C0KIQ3_9ZZZZ</name>
<accession>A0A6C0KIQ3</accession>
<protein>
    <recommendedName>
        <fullName evidence="2">Sulfotransferase domain-containing protein</fullName>
    </recommendedName>
</protein>
<organism evidence="1">
    <name type="scientific">viral metagenome</name>
    <dbReference type="NCBI Taxonomy" id="1070528"/>
    <lineage>
        <taxon>unclassified sequences</taxon>
        <taxon>metagenomes</taxon>
        <taxon>organismal metagenomes</taxon>
    </lineage>
</organism>